<accession>C0PK46</accession>
<proteinExistence type="evidence at transcript level"/>
<organism evidence="2">
    <name type="scientific">Zea mays</name>
    <name type="common">Maize</name>
    <dbReference type="NCBI Taxonomy" id="4577"/>
    <lineage>
        <taxon>Eukaryota</taxon>
        <taxon>Viridiplantae</taxon>
        <taxon>Streptophyta</taxon>
        <taxon>Embryophyta</taxon>
        <taxon>Tracheophyta</taxon>
        <taxon>Spermatophyta</taxon>
        <taxon>Magnoliopsida</taxon>
        <taxon>Liliopsida</taxon>
        <taxon>Poales</taxon>
        <taxon>Poaceae</taxon>
        <taxon>PACMAD clade</taxon>
        <taxon>Panicoideae</taxon>
        <taxon>Andropogonodae</taxon>
        <taxon>Andropogoneae</taxon>
        <taxon>Tripsacinae</taxon>
        <taxon>Zea</taxon>
    </lineage>
</organism>
<evidence type="ECO:0000313" key="2">
    <source>
        <dbReference type="EMBL" id="ACN35562.1"/>
    </source>
</evidence>
<sequence length="85" mass="9108">MCWRRPTRAHSAEPRLPETSHSSSSARMLCSGALTEGSMARLGTADRDLALLPSGSSCDPSFTTGKSVLTLVLTEDIFSFHILPS</sequence>
<name>C0PK46_MAIZE</name>
<reference evidence="2" key="2">
    <citation type="submission" date="2012-06" db="EMBL/GenBank/DDBJ databases">
        <authorList>
            <person name="Yu Y."/>
            <person name="Currie J."/>
            <person name="Lomeli R."/>
            <person name="Angelova A."/>
            <person name="Collura K."/>
            <person name="Wissotski M."/>
            <person name="Campos D."/>
            <person name="Kudrna D."/>
            <person name="Golser W."/>
            <person name="Ashely E."/>
            <person name="Descour A."/>
            <person name="Fernandes J."/>
            <person name="Soderlund C."/>
            <person name="Walbot V."/>
        </authorList>
    </citation>
    <scope>NUCLEOTIDE SEQUENCE</scope>
    <source>
        <strain evidence="2">B73</strain>
    </source>
</reference>
<evidence type="ECO:0000256" key="1">
    <source>
        <dbReference type="SAM" id="MobiDB-lite"/>
    </source>
</evidence>
<feature type="region of interest" description="Disordered" evidence="1">
    <location>
        <begin position="1"/>
        <end position="25"/>
    </location>
</feature>
<reference evidence="2" key="1">
    <citation type="journal article" date="2009" name="PLoS Genet.">
        <title>Sequencing, mapping, and analysis of 27,455 maize full-length cDNAs.</title>
        <authorList>
            <person name="Soderlund C."/>
            <person name="Descour A."/>
            <person name="Kudrna D."/>
            <person name="Bomhoff M."/>
            <person name="Boyd L."/>
            <person name="Currie J."/>
            <person name="Angelova A."/>
            <person name="Collura K."/>
            <person name="Wissotski M."/>
            <person name="Ashley E."/>
            <person name="Morrow D."/>
            <person name="Fernandes J."/>
            <person name="Walbot V."/>
            <person name="Yu Y."/>
        </authorList>
    </citation>
    <scope>NUCLEOTIDE SEQUENCE</scope>
    <source>
        <strain evidence="2">B73</strain>
    </source>
</reference>
<dbReference type="AlphaFoldDB" id="C0PK46"/>
<protein>
    <submittedName>
        <fullName evidence="2">Uncharacterized protein</fullName>
    </submittedName>
</protein>
<dbReference type="EMBL" id="BT068665">
    <property type="protein sequence ID" value="ACN35562.1"/>
    <property type="molecule type" value="mRNA"/>
</dbReference>